<dbReference type="PANTHER" id="PTHR11254:SF340">
    <property type="entry name" value="APOPTOSIS-RESISTANT E3 UBIQUITIN PROTEIN LIGASE 1"/>
    <property type="match status" value="1"/>
</dbReference>
<sequence length="856" mass="102295">MDYNNVNKEIYECQNKLEEIIQYYFQNPNNSSIKMQAKPFVAKDKNWICGYMKVIETLLLTKSCDYIPIDYWRNCLGQLFISEDYKLLQKLYDHFIRLFTLSDKNIKIKSYLKMCFNTNIDFNIYDYINEYELECQKKNASKKNYKYRCNDKEIKIKKNDQEILRTYFHDFIGRMNYNDIFEMIGTLFYNYIEKFSSSSDIIANLPAEYIIVNSGLLELFNGSLENNNLEIIKKQLELFKLLLNAKTCEIYKSLDIDSEHWIIKLIQNSLHGEYTINEIISIIQVFKLMRYTGKNEEMPDVVLFVNFYINEKSIRKKMLKSLNFTKHEFFENLIKMIFLHNYDVNIKHDFYHQTIMNLNCDKTKLELLNAIEMVCSNNLKTIKSYQKSITEDIKFLFELIIFRIKDSEHLLNILKSKYFIFDCLNTEITEIFITNTKKKEYFEHLEKYFITIILQIILNSKHPCHFLINIEISIINQIFNLTETNYGEYFNVFYNRKCQYKKFCKIPQFIYTWTPSMKVNAIKPFIIDINNIFECSFNQMNEERLKEGKFDYHLYNLKFIKNGQYYGSKDTKYWLTVLSEEFKKEELGMLYCENSFFNLYKPKYFEELTQNQKMQNQFRFLGNILGYAIRTGNIINLKFTQPFYKLLLSKKSLNEIRLNISDITKSQMKGLKAPSYLHAIKKKFTQEKNSWKDYTPDNQTYHRLYDEEKKKVTLYESDIHVASIIKKGMVEMIDENILAMLDDTLLAKLLTGDDYISIVDWKLNTVYNGDIKNEKSLLSFWNYIDNLNEKELRNILFITTGLKRLQIGGFSQLIPKFNISINRGKGCELTTDIVTNTLHIPEHYTMSEFENSFKNL</sequence>
<dbReference type="PANTHER" id="PTHR11254">
    <property type="entry name" value="HECT DOMAIN UBIQUITIN-PROTEIN LIGASE"/>
    <property type="match status" value="1"/>
</dbReference>
<comment type="catalytic activity">
    <reaction evidence="1">
        <text>S-ubiquitinyl-[E2 ubiquitin-conjugating enzyme]-L-cysteine + [acceptor protein]-L-lysine = [E2 ubiquitin-conjugating enzyme]-L-cysteine + N(6)-ubiquitinyl-[acceptor protein]-L-lysine.</text>
        <dbReference type="EC" id="2.3.2.26"/>
    </reaction>
</comment>
<proteinExistence type="predicted"/>
<evidence type="ECO:0000313" key="9">
    <source>
        <dbReference type="Proteomes" id="UP001516464"/>
    </source>
</evidence>
<gene>
    <name evidence="8" type="primary">Smurf2</name>
    <name evidence="8" type="ORF">TCON_0842</name>
</gene>
<reference evidence="8 9" key="1">
    <citation type="submission" date="2019-01" db="EMBL/GenBank/DDBJ databases">
        <title>Genomes sequencing and comparative genomics of infectious freshwater microsporidia, Cucumispora dikerogammari and Thelohania contejeani.</title>
        <authorList>
            <person name="Cormier A."/>
            <person name="Giraud I."/>
            <person name="Wattier R."/>
            <person name="Teixeira M."/>
            <person name="Grandjean F."/>
            <person name="Rigaud T."/>
            <person name="Cordaux R."/>
        </authorList>
    </citation>
    <scope>NUCLEOTIDE SEQUENCE [LARGE SCALE GENOMIC DNA]</scope>
    <source>
        <strain evidence="8">T1</strain>
        <tissue evidence="8">Spores</tissue>
    </source>
</reference>
<evidence type="ECO:0000256" key="2">
    <source>
        <dbReference type="ARBA" id="ARBA00004906"/>
    </source>
</evidence>
<dbReference type="Pfam" id="PF00632">
    <property type="entry name" value="HECT"/>
    <property type="match status" value="1"/>
</dbReference>
<keyword evidence="5 6" id="KW-0833">Ubl conjugation pathway</keyword>
<comment type="caution">
    <text evidence="8">The sequence shown here is derived from an EMBL/GenBank/DDBJ whole genome shotgun (WGS) entry which is preliminary data.</text>
</comment>
<comment type="caution">
    <text evidence="6">Lacks conserved residue(s) required for the propagation of feature annotation.</text>
</comment>
<dbReference type="EC" id="2.3.2.26" evidence="3"/>
<name>A0ABQ7I0L0_9MICR</name>
<dbReference type="Proteomes" id="UP001516464">
    <property type="component" value="Unassembled WGS sequence"/>
</dbReference>
<dbReference type="Gene3D" id="3.30.2410.10">
    <property type="entry name" value="Hect, E3 ligase catalytic domain"/>
    <property type="match status" value="1"/>
</dbReference>
<evidence type="ECO:0000256" key="6">
    <source>
        <dbReference type="PROSITE-ProRule" id="PRU00104"/>
    </source>
</evidence>
<dbReference type="EMBL" id="SBIQ01000038">
    <property type="protein sequence ID" value="KAF7683954.1"/>
    <property type="molecule type" value="Genomic_DNA"/>
</dbReference>
<dbReference type="SUPFAM" id="SSF56204">
    <property type="entry name" value="Hect, E3 ligase catalytic domain"/>
    <property type="match status" value="1"/>
</dbReference>
<dbReference type="SMART" id="SM00119">
    <property type="entry name" value="HECTc"/>
    <property type="match status" value="1"/>
</dbReference>
<evidence type="ECO:0000256" key="1">
    <source>
        <dbReference type="ARBA" id="ARBA00000885"/>
    </source>
</evidence>
<keyword evidence="9" id="KW-1185">Reference proteome</keyword>
<keyword evidence="4" id="KW-0808">Transferase</keyword>
<organism evidence="8 9">
    <name type="scientific">Astathelohania contejeani</name>
    <dbReference type="NCBI Taxonomy" id="164912"/>
    <lineage>
        <taxon>Eukaryota</taxon>
        <taxon>Fungi</taxon>
        <taxon>Fungi incertae sedis</taxon>
        <taxon>Microsporidia</taxon>
        <taxon>Astathelohaniidae</taxon>
        <taxon>Astathelohania</taxon>
    </lineage>
</organism>
<accession>A0ABQ7I0L0</accession>
<evidence type="ECO:0000256" key="4">
    <source>
        <dbReference type="ARBA" id="ARBA00022679"/>
    </source>
</evidence>
<dbReference type="PROSITE" id="PS50237">
    <property type="entry name" value="HECT"/>
    <property type="match status" value="1"/>
</dbReference>
<dbReference type="InterPro" id="IPR050409">
    <property type="entry name" value="E3_ubiq-protein_ligase"/>
</dbReference>
<comment type="pathway">
    <text evidence="2">Protein modification; protein ubiquitination.</text>
</comment>
<evidence type="ECO:0000259" key="7">
    <source>
        <dbReference type="PROSITE" id="PS50237"/>
    </source>
</evidence>
<dbReference type="InterPro" id="IPR035983">
    <property type="entry name" value="Hect_E3_ubiquitin_ligase"/>
</dbReference>
<evidence type="ECO:0000256" key="3">
    <source>
        <dbReference type="ARBA" id="ARBA00012485"/>
    </source>
</evidence>
<protein>
    <recommendedName>
        <fullName evidence="3">HECT-type E3 ubiquitin transferase</fullName>
        <ecNumber evidence="3">2.3.2.26</ecNumber>
    </recommendedName>
</protein>
<feature type="domain" description="HECT" evidence="7">
    <location>
        <begin position="541"/>
        <end position="856"/>
    </location>
</feature>
<evidence type="ECO:0000313" key="8">
    <source>
        <dbReference type="EMBL" id="KAF7683954.1"/>
    </source>
</evidence>
<evidence type="ECO:0000256" key="5">
    <source>
        <dbReference type="ARBA" id="ARBA00022786"/>
    </source>
</evidence>
<dbReference type="Gene3D" id="3.90.1750.10">
    <property type="entry name" value="Hect, E3 ligase catalytic domains"/>
    <property type="match status" value="1"/>
</dbReference>
<dbReference type="InterPro" id="IPR000569">
    <property type="entry name" value="HECT_dom"/>
</dbReference>